<dbReference type="PANTHER" id="PTHR30514:SF18">
    <property type="entry name" value="RPIR-FAMILY TRANSCRIPTIONAL REGULATOR"/>
    <property type="match status" value="1"/>
</dbReference>
<dbReference type="PANTHER" id="PTHR30514">
    <property type="entry name" value="GLUCOKINASE"/>
    <property type="match status" value="1"/>
</dbReference>
<evidence type="ECO:0000256" key="3">
    <source>
        <dbReference type="ARBA" id="ARBA00023163"/>
    </source>
</evidence>
<evidence type="ECO:0000259" key="4">
    <source>
        <dbReference type="PROSITE" id="PS51071"/>
    </source>
</evidence>
<dbReference type="Pfam" id="PF01380">
    <property type="entry name" value="SIS"/>
    <property type="match status" value="1"/>
</dbReference>
<evidence type="ECO:0000259" key="5">
    <source>
        <dbReference type="PROSITE" id="PS51464"/>
    </source>
</evidence>
<proteinExistence type="predicted"/>
<feature type="domain" description="HTH rpiR-type" evidence="4">
    <location>
        <begin position="1"/>
        <end position="76"/>
    </location>
</feature>
<dbReference type="GO" id="GO:0003677">
    <property type="term" value="F:DNA binding"/>
    <property type="evidence" value="ECO:0007669"/>
    <property type="project" value="UniProtKB-KW"/>
</dbReference>
<dbReference type="InterPro" id="IPR009057">
    <property type="entry name" value="Homeodomain-like_sf"/>
</dbReference>
<dbReference type="EMBL" id="DXDD01000019">
    <property type="protein sequence ID" value="HIY59365.1"/>
    <property type="molecule type" value="Genomic_DNA"/>
</dbReference>
<dbReference type="GO" id="GO:1901135">
    <property type="term" value="P:carbohydrate derivative metabolic process"/>
    <property type="evidence" value="ECO:0007669"/>
    <property type="project" value="InterPro"/>
</dbReference>
<evidence type="ECO:0000256" key="1">
    <source>
        <dbReference type="ARBA" id="ARBA00023015"/>
    </source>
</evidence>
<comment type="caution">
    <text evidence="6">The sequence shown here is derived from an EMBL/GenBank/DDBJ whole genome shotgun (WGS) entry which is preliminary data.</text>
</comment>
<dbReference type="GO" id="GO:0097367">
    <property type="term" value="F:carbohydrate derivative binding"/>
    <property type="evidence" value="ECO:0007669"/>
    <property type="project" value="InterPro"/>
</dbReference>
<sequence>MLSDIFFQQMANYTKTEQEIIDFICRNPGTFLTASISQLAERLGISDASLSRLARHAGYRDYKELKAAVTGALSGAGPAEKLQGSLSGEKGGGLDSFLSWQQTCLQKTLEMIDRNAFEQAVEQIASAKRIFLHGKGASRCLAQLLDFRLNRFGKDIFLMPSGGTELFEDISRLQAEDLVICFGFQKLPREDRVLLSCASQAGCRSILFCSRVYAAETSQAGISLLIYRGEPEEYHSMAAPMAVIDALVVQVAAAMGEDAVRPLERLHALKQEYYRTLPG</sequence>
<dbReference type="SUPFAM" id="SSF53697">
    <property type="entry name" value="SIS domain"/>
    <property type="match status" value="1"/>
</dbReference>
<evidence type="ECO:0000313" key="7">
    <source>
        <dbReference type="Proteomes" id="UP000824007"/>
    </source>
</evidence>
<dbReference type="Pfam" id="PF01418">
    <property type="entry name" value="HTH_6"/>
    <property type="match status" value="1"/>
</dbReference>
<dbReference type="InterPro" id="IPR001347">
    <property type="entry name" value="SIS_dom"/>
</dbReference>
<dbReference type="InterPro" id="IPR000281">
    <property type="entry name" value="HTH_RpiR"/>
</dbReference>
<dbReference type="InterPro" id="IPR046348">
    <property type="entry name" value="SIS_dom_sf"/>
</dbReference>
<reference evidence="6" key="1">
    <citation type="journal article" date="2021" name="PeerJ">
        <title>Extensive microbial diversity within the chicken gut microbiome revealed by metagenomics and culture.</title>
        <authorList>
            <person name="Gilroy R."/>
            <person name="Ravi A."/>
            <person name="Getino M."/>
            <person name="Pursley I."/>
            <person name="Horton D.L."/>
            <person name="Alikhan N.F."/>
            <person name="Baker D."/>
            <person name="Gharbi K."/>
            <person name="Hall N."/>
            <person name="Watson M."/>
            <person name="Adriaenssens E.M."/>
            <person name="Foster-Nyarko E."/>
            <person name="Jarju S."/>
            <person name="Secka A."/>
            <person name="Antonio M."/>
            <person name="Oren A."/>
            <person name="Chaudhuri R.R."/>
            <person name="La Ragione R."/>
            <person name="Hildebrand F."/>
            <person name="Pallen M.J."/>
        </authorList>
    </citation>
    <scope>NUCLEOTIDE SEQUENCE</scope>
    <source>
        <strain evidence="6">ChiSxjej3B15-24422</strain>
    </source>
</reference>
<reference evidence="6" key="2">
    <citation type="submission" date="2021-04" db="EMBL/GenBank/DDBJ databases">
        <authorList>
            <person name="Gilroy R."/>
        </authorList>
    </citation>
    <scope>NUCLEOTIDE SEQUENCE</scope>
    <source>
        <strain evidence="6">ChiSxjej3B15-24422</strain>
    </source>
</reference>
<dbReference type="InterPro" id="IPR047640">
    <property type="entry name" value="RpiR-like"/>
</dbReference>
<feature type="domain" description="SIS" evidence="5">
    <location>
        <begin position="120"/>
        <end position="257"/>
    </location>
</feature>
<name>A0A9D2C5X8_9FIRM</name>
<protein>
    <submittedName>
        <fullName evidence="6">MurR/RpiR family transcriptional regulator</fullName>
    </submittedName>
</protein>
<keyword evidence="3" id="KW-0804">Transcription</keyword>
<dbReference type="PROSITE" id="PS51464">
    <property type="entry name" value="SIS"/>
    <property type="match status" value="1"/>
</dbReference>
<dbReference type="PROSITE" id="PS51071">
    <property type="entry name" value="HTH_RPIR"/>
    <property type="match status" value="1"/>
</dbReference>
<accession>A0A9D2C5X8</accession>
<dbReference type="Gene3D" id="1.10.10.10">
    <property type="entry name" value="Winged helix-like DNA-binding domain superfamily/Winged helix DNA-binding domain"/>
    <property type="match status" value="1"/>
</dbReference>
<dbReference type="AlphaFoldDB" id="A0A9D2C5X8"/>
<dbReference type="CDD" id="cd05013">
    <property type="entry name" value="SIS_RpiR"/>
    <property type="match status" value="1"/>
</dbReference>
<dbReference type="InterPro" id="IPR036388">
    <property type="entry name" value="WH-like_DNA-bd_sf"/>
</dbReference>
<gene>
    <name evidence="6" type="ORF">H9831_01580</name>
</gene>
<dbReference type="InterPro" id="IPR035472">
    <property type="entry name" value="RpiR-like_SIS"/>
</dbReference>
<dbReference type="SUPFAM" id="SSF46689">
    <property type="entry name" value="Homeodomain-like"/>
    <property type="match status" value="1"/>
</dbReference>
<keyword evidence="2" id="KW-0238">DNA-binding</keyword>
<evidence type="ECO:0000256" key="2">
    <source>
        <dbReference type="ARBA" id="ARBA00023125"/>
    </source>
</evidence>
<dbReference type="GO" id="GO:0003700">
    <property type="term" value="F:DNA-binding transcription factor activity"/>
    <property type="evidence" value="ECO:0007669"/>
    <property type="project" value="InterPro"/>
</dbReference>
<dbReference type="Proteomes" id="UP000824007">
    <property type="component" value="Unassembled WGS sequence"/>
</dbReference>
<organism evidence="6 7">
    <name type="scientific">Candidatus Eisenbergiella pullistercoris</name>
    <dbReference type="NCBI Taxonomy" id="2838555"/>
    <lineage>
        <taxon>Bacteria</taxon>
        <taxon>Bacillati</taxon>
        <taxon>Bacillota</taxon>
        <taxon>Clostridia</taxon>
        <taxon>Lachnospirales</taxon>
        <taxon>Lachnospiraceae</taxon>
        <taxon>Eisenbergiella</taxon>
    </lineage>
</organism>
<evidence type="ECO:0000313" key="6">
    <source>
        <dbReference type="EMBL" id="HIY59365.1"/>
    </source>
</evidence>
<dbReference type="Gene3D" id="3.40.50.10490">
    <property type="entry name" value="Glucose-6-phosphate isomerase like protein, domain 1"/>
    <property type="match status" value="1"/>
</dbReference>
<keyword evidence="1" id="KW-0805">Transcription regulation</keyword>